<dbReference type="GO" id="GO:0005047">
    <property type="term" value="F:signal recognition particle binding"/>
    <property type="evidence" value="ECO:0007669"/>
    <property type="project" value="TreeGrafter"/>
</dbReference>
<dbReference type="GO" id="GO:0044781">
    <property type="term" value="P:bacterial-type flagellum organization"/>
    <property type="evidence" value="ECO:0007669"/>
    <property type="project" value="UniProtKB-UniRule"/>
</dbReference>
<dbReference type="GO" id="GO:0015031">
    <property type="term" value="P:protein transport"/>
    <property type="evidence" value="ECO:0007669"/>
    <property type="project" value="UniProtKB-KW"/>
</dbReference>
<dbReference type="InParanoid" id="A0A7X0MZS2"/>
<evidence type="ECO:0000256" key="3">
    <source>
        <dbReference type="ARBA" id="ARBA00014919"/>
    </source>
</evidence>
<proteinExistence type="inferred from homology"/>
<sequence length="535" mass="58021">MQVKRFVAADMRRALELVRHELGPEAVILSNHRTEKGVEVMASLELPEKPSPVPSKHLQDSTAAPYDVPMASDQAWQQQIQSQQLAETMSGASLESASPQLRGQASGKTREELAEEVASARDKMLAARNRAEADAAPSPAPARRSAAVSNFPAAAAMARQQTTPTQAAPSHQDVAAHWQGTAQAMPQPQLQVDHFPGQNPNFSSVPHSQTQVDHQAMQRELRAPAHPAPVQPQAMEVDDKMKLLMAELSDMRSLLEEQIAQTTHQAGVKNPVVESVRARLQKLGLSQAVIKQLLNRLNPGQSIGDSWNETLSHLTQSIPVLPKDITEQGGVFAFVGPTGVGKTTTVGKLAARYVMKHGPEQVALITTDTYRIAAHDQLRALGAILKVPVKVVEEDENLKDVIDSFKQRSLILIDTAGFRHGDPMLHQQLSLVQQHRSVRSYLVMAANSQWQMLKASAHAYAGRGLSGAVLSKLDETTGLGEALSVIIEHDLPLAYSTDGQNIPQDIAVARSQHLVSTALELGQLDEAAGKKSMEF</sequence>
<dbReference type="InterPro" id="IPR003593">
    <property type="entry name" value="AAA+_ATPase"/>
</dbReference>
<dbReference type="PANTHER" id="PTHR43134:SF3">
    <property type="entry name" value="FLAGELLAR BIOSYNTHESIS PROTEIN FLHF"/>
    <property type="match status" value="1"/>
</dbReference>
<feature type="compositionally biased region" description="Polar residues" evidence="14">
    <location>
        <begin position="85"/>
        <end position="107"/>
    </location>
</feature>
<gene>
    <name evidence="17" type="ORF">HNR48_003759</name>
</gene>
<evidence type="ECO:0000256" key="6">
    <source>
        <dbReference type="ARBA" id="ARBA00022741"/>
    </source>
</evidence>
<feature type="domain" description="AAA+ ATPase" evidence="15">
    <location>
        <begin position="328"/>
        <end position="493"/>
    </location>
</feature>
<dbReference type="GO" id="GO:0005525">
    <property type="term" value="F:GTP binding"/>
    <property type="evidence" value="ECO:0007669"/>
    <property type="project" value="UniProtKB-UniRule"/>
</dbReference>
<dbReference type="InterPro" id="IPR000897">
    <property type="entry name" value="SRP54_GTPase_dom"/>
</dbReference>
<dbReference type="FunFam" id="3.40.50.300:FF:000695">
    <property type="entry name" value="Flagellar biosynthesis regulator FlhF"/>
    <property type="match status" value="1"/>
</dbReference>
<organism evidence="17 18">
    <name type="scientific">Pseudoteredinibacter isoporae</name>
    <dbReference type="NCBI Taxonomy" id="570281"/>
    <lineage>
        <taxon>Bacteria</taxon>
        <taxon>Pseudomonadati</taxon>
        <taxon>Pseudomonadota</taxon>
        <taxon>Gammaproteobacteria</taxon>
        <taxon>Cellvibrionales</taxon>
        <taxon>Cellvibrionaceae</taxon>
        <taxon>Pseudoteredinibacter</taxon>
    </lineage>
</organism>
<dbReference type="AlphaFoldDB" id="A0A7X0MZS2"/>
<evidence type="ECO:0000256" key="8">
    <source>
        <dbReference type="ARBA" id="ARBA00022927"/>
    </source>
</evidence>
<evidence type="ECO:0000256" key="10">
    <source>
        <dbReference type="ARBA" id="ARBA00023136"/>
    </source>
</evidence>
<evidence type="ECO:0000313" key="17">
    <source>
        <dbReference type="EMBL" id="MBB6523457.1"/>
    </source>
</evidence>
<feature type="region of interest" description="Disordered" evidence="14">
    <location>
        <begin position="76"/>
        <end position="119"/>
    </location>
</feature>
<evidence type="ECO:0000256" key="12">
    <source>
        <dbReference type="ARBA" id="ARBA00025337"/>
    </source>
</evidence>
<keyword evidence="5" id="KW-1003">Cell membrane</keyword>
<keyword evidence="17" id="KW-0966">Cell projection</keyword>
<evidence type="ECO:0000313" key="18">
    <source>
        <dbReference type="Proteomes" id="UP000528457"/>
    </source>
</evidence>
<keyword evidence="4" id="KW-0813">Transport</keyword>
<evidence type="ECO:0000259" key="15">
    <source>
        <dbReference type="SMART" id="SM00382"/>
    </source>
</evidence>
<name>A0A7X0MZS2_9GAMM</name>
<dbReference type="InterPro" id="IPR020006">
    <property type="entry name" value="FlhF"/>
</dbReference>
<dbReference type="GO" id="GO:0005886">
    <property type="term" value="C:plasma membrane"/>
    <property type="evidence" value="ECO:0007669"/>
    <property type="project" value="UniProtKB-SubCell"/>
</dbReference>
<keyword evidence="7" id="KW-1005">Bacterial flagellum biogenesis</keyword>
<keyword evidence="17" id="KW-0969">Cilium</keyword>
<keyword evidence="9" id="KW-0342">GTP-binding</keyword>
<evidence type="ECO:0000256" key="4">
    <source>
        <dbReference type="ARBA" id="ARBA00022448"/>
    </source>
</evidence>
<dbReference type="RefSeq" id="WP_166847795.1">
    <property type="nucleotide sequence ID" value="NZ_JAAONY010000003.1"/>
</dbReference>
<comment type="subcellular location">
    <subcellularLocation>
        <location evidence="1">Cell membrane</location>
        <topology evidence="1">Peripheral membrane protein</topology>
        <orientation evidence="1">Cytoplasmic side</orientation>
    </subcellularLocation>
</comment>
<keyword evidence="17" id="KW-0282">Flagellum</keyword>
<protein>
    <recommendedName>
        <fullName evidence="3 13">Flagellar biosynthesis protein FlhF</fullName>
    </recommendedName>
</protein>
<evidence type="ECO:0000256" key="13">
    <source>
        <dbReference type="NCBIfam" id="TIGR03499"/>
    </source>
</evidence>
<dbReference type="SMART" id="SM00962">
    <property type="entry name" value="SRP54"/>
    <property type="match status" value="1"/>
</dbReference>
<accession>A0A7X0MZS2</accession>
<keyword evidence="8" id="KW-0653">Protein transport</keyword>
<dbReference type="CDD" id="cd17873">
    <property type="entry name" value="FlhF"/>
    <property type="match status" value="1"/>
</dbReference>
<dbReference type="EMBL" id="JACHHT010000003">
    <property type="protein sequence ID" value="MBB6523457.1"/>
    <property type="molecule type" value="Genomic_DNA"/>
</dbReference>
<evidence type="ECO:0000256" key="11">
    <source>
        <dbReference type="ARBA" id="ARBA00023225"/>
    </source>
</evidence>
<evidence type="ECO:0000259" key="16">
    <source>
        <dbReference type="SMART" id="SM00962"/>
    </source>
</evidence>
<comment type="similarity">
    <text evidence="2">Belongs to the GTP-binding SRP family.</text>
</comment>
<dbReference type="Gene3D" id="1.20.120.1380">
    <property type="entry name" value="Flagellar FlhF biosynthesis protein, N domain"/>
    <property type="match status" value="1"/>
</dbReference>
<dbReference type="Proteomes" id="UP000528457">
    <property type="component" value="Unassembled WGS sequence"/>
</dbReference>
<dbReference type="InterPro" id="IPR027417">
    <property type="entry name" value="P-loop_NTPase"/>
</dbReference>
<evidence type="ECO:0000256" key="2">
    <source>
        <dbReference type="ARBA" id="ARBA00008531"/>
    </source>
</evidence>
<keyword evidence="6" id="KW-0547">Nucleotide-binding</keyword>
<dbReference type="InterPro" id="IPR047040">
    <property type="entry name" value="FlhF__GTPase_dom"/>
</dbReference>
<evidence type="ECO:0000256" key="14">
    <source>
        <dbReference type="SAM" id="MobiDB-lite"/>
    </source>
</evidence>
<keyword evidence="11" id="KW-1006">Bacterial flagellum protein export</keyword>
<dbReference type="GO" id="GO:0006614">
    <property type="term" value="P:SRP-dependent cotranslational protein targeting to membrane"/>
    <property type="evidence" value="ECO:0007669"/>
    <property type="project" value="UniProtKB-UniRule"/>
</dbReference>
<keyword evidence="18" id="KW-1185">Reference proteome</keyword>
<comment type="function">
    <text evidence="12">Necessary for flagellar biosynthesis. May be involved in translocation of the flagellum.</text>
</comment>
<dbReference type="SMART" id="SM00382">
    <property type="entry name" value="AAA"/>
    <property type="match status" value="1"/>
</dbReference>
<evidence type="ECO:0000256" key="1">
    <source>
        <dbReference type="ARBA" id="ARBA00004413"/>
    </source>
</evidence>
<comment type="caution">
    <text evidence="17">The sequence shown here is derived from an EMBL/GenBank/DDBJ whole genome shotgun (WGS) entry which is preliminary data.</text>
</comment>
<dbReference type="SUPFAM" id="SSF52540">
    <property type="entry name" value="P-loop containing nucleoside triphosphate hydrolases"/>
    <property type="match status" value="1"/>
</dbReference>
<dbReference type="NCBIfam" id="TIGR03499">
    <property type="entry name" value="FlhF"/>
    <property type="match status" value="1"/>
</dbReference>
<keyword evidence="10" id="KW-0472">Membrane</keyword>
<evidence type="ECO:0000256" key="5">
    <source>
        <dbReference type="ARBA" id="ARBA00022475"/>
    </source>
</evidence>
<reference evidence="17 18" key="1">
    <citation type="submission" date="2020-08" db="EMBL/GenBank/DDBJ databases">
        <title>Genomic Encyclopedia of Type Strains, Phase IV (KMG-IV): sequencing the most valuable type-strain genomes for metagenomic binning, comparative biology and taxonomic classification.</title>
        <authorList>
            <person name="Goeker M."/>
        </authorList>
    </citation>
    <scope>NUCLEOTIDE SEQUENCE [LARGE SCALE GENOMIC DNA]</scope>
    <source>
        <strain evidence="17 18">DSM 22368</strain>
    </source>
</reference>
<feature type="domain" description="SRP54-type proteins GTP-binding" evidence="16">
    <location>
        <begin position="329"/>
        <end position="520"/>
    </location>
</feature>
<dbReference type="Gene3D" id="3.40.50.300">
    <property type="entry name" value="P-loop containing nucleotide triphosphate hydrolases"/>
    <property type="match status" value="1"/>
</dbReference>
<evidence type="ECO:0000256" key="7">
    <source>
        <dbReference type="ARBA" id="ARBA00022795"/>
    </source>
</evidence>
<feature type="compositionally biased region" description="Basic and acidic residues" evidence="14">
    <location>
        <begin position="108"/>
        <end position="119"/>
    </location>
</feature>
<evidence type="ECO:0000256" key="9">
    <source>
        <dbReference type="ARBA" id="ARBA00023134"/>
    </source>
</evidence>
<dbReference type="PANTHER" id="PTHR43134">
    <property type="entry name" value="SIGNAL RECOGNITION PARTICLE RECEPTOR SUBUNIT ALPHA"/>
    <property type="match status" value="1"/>
</dbReference>
<dbReference type="Pfam" id="PF00448">
    <property type="entry name" value="SRP54"/>
    <property type="match status" value="1"/>
</dbReference>
<dbReference type="GO" id="GO:0003924">
    <property type="term" value="F:GTPase activity"/>
    <property type="evidence" value="ECO:0007669"/>
    <property type="project" value="UniProtKB-UniRule"/>
</dbReference>